<reference evidence="3" key="1">
    <citation type="journal article" date="2019" name="Int. J. Syst. Evol. Microbiol.">
        <title>The Global Catalogue of Microorganisms (GCM) 10K type strain sequencing project: providing services to taxonomists for standard genome sequencing and annotation.</title>
        <authorList>
            <consortium name="The Broad Institute Genomics Platform"/>
            <consortium name="The Broad Institute Genome Sequencing Center for Infectious Disease"/>
            <person name="Wu L."/>
            <person name="Ma J."/>
        </authorList>
    </citation>
    <scope>NUCLEOTIDE SEQUENCE [LARGE SCALE GENOMIC DNA]</scope>
    <source>
        <strain evidence="3">CGMCC 4.7020</strain>
    </source>
</reference>
<feature type="compositionally biased region" description="Basic and acidic residues" evidence="1">
    <location>
        <begin position="56"/>
        <end position="67"/>
    </location>
</feature>
<accession>A0ABW3XWN2</accession>
<evidence type="ECO:0000313" key="3">
    <source>
        <dbReference type="Proteomes" id="UP001597058"/>
    </source>
</evidence>
<sequence length="77" mass="8379">MDRFYTGPGRRARSTVRKLTKLDGSFAFLEQRHAGEITRGFGARVESPVGELAHRASAGDRLVDVHADSPPSATFHG</sequence>
<dbReference type="EMBL" id="JBHTMM010000242">
    <property type="protein sequence ID" value="MFD1313689.1"/>
    <property type="molecule type" value="Genomic_DNA"/>
</dbReference>
<feature type="region of interest" description="Disordered" evidence="1">
    <location>
        <begin position="56"/>
        <end position="77"/>
    </location>
</feature>
<gene>
    <name evidence="2" type="ORF">ACFQ5X_49470</name>
</gene>
<organism evidence="2 3">
    <name type="scientific">Streptomyces kaempferi</name>
    <dbReference type="NCBI Taxonomy" id="333725"/>
    <lineage>
        <taxon>Bacteria</taxon>
        <taxon>Bacillati</taxon>
        <taxon>Actinomycetota</taxon>
        <taxon>Actinomycetes</taxon>
        <taxon>Kitasatosporales</taxon>
        <taxon>Streptomycetaceae</taxon>
        <taxon>Streptomyces</taxon>
    </lineage>
</organism>
<comment type="caution">
    <text evidence="2">The sequence shown here is derived from an EMBL/GenBank/DDBJ whole genome shotgun (WGS) entry which is preliminary data.</text>
</comment>
<protein>
    <submittedName>
        <fullName evidence="2">Uncharacterized protein</fullName>
    </submittedName>
</protein>
<evidence type="ECO:0000256" key="1">
    <source>
        <dbReference type="SAM" id="MobiDB-lite"/>
    </source>
</evidence>
<name>A0ABW3XWN2_9ACTN</name>
<keyword evidence="3" id="KW-1185">Reference proteome</keyword>
<dbReference type="Proteomes" id="UP001597058">
    <property type="component" value="Unassembled WGS sequence"/>
</dbReference>
<proteinExistence type="predicted"/>
<dbReference type="RefSeq" id="WP_381243291.1">
    <property type="nucleotide sequence ID" value="NZ_JBHSKH010000153.1"/>
</dbReference>
<evidence type="ECO:0000313" key="2">
    <source>
        <dbReference type="EMBL" id="MFD1313689.1"/>
    </source>
</evidence>